<dbReference type="AlphaFoldDB" id="A0A6J4T0L3"/>
<gene>
    <name evidence="2" type="ORF">AVDCRST_MAG05-2962</name>
</gene>
<proteinExistence type="predicted"/>
<feature type="region of interest" description="Disordered" evidence="1">
    <location>
        <begin position="1"/>
        <end position="35"/>
    </location>
</feature>
<feature type="compositionally biased region" description="Polar residues" evidence="1">
    <location>
        <begin position="1"/>
        <end position="12"/>
    </location>
</feature>
<name>A0A6J4T0L3_9ACTN</name>
<evidence type="ECO:0000256" key="1">
    <source>
        <dbReference type="SAM" id="MobiDB-lite"/>
    </source>
</evidence>
<organism evidence="2">
    <name type="scientific">uncultured Rubrobacteraceae bacterium</name>
    <dbReference type="NCBI Taxonomy" id="349277"/>
    <lineage>
        <taxon>Bacteria</taxon>
        <taxon>Bacillati</taxon>
        <taxon>Actinomycetota</taxon>
        <taxon>Rubrobacteria</taxon>
        <taxon>Rubrobacterales</taxon>
        <taxon>Rubrobacteraceae</taxon>
        <taxon>environmental samples</taxon>
    </lineage>
</organism>
<protein>
    <submittedName>
        <fullName evidence="2">Uncharacterized protein</fullName>
    </submittedName>
</protein>
<evidence type="ECO:0000313" key="2">
    <source>
        <dbReference type="EMBL" id="CAA9510009.1"/>
    </source>
</evidence>
<accession>A0A6J4T0L3</accession>
<reference evidence="2" key="1">
    <citation type="submission" date="2020-02" db="EMBL/GenBank/DDBJ databases">
        <authorList>
            <person name="Meier V. D."/>
        </authorList>
    </citation>
    <scope>NUCLEOTIDE SEQUENCE</scope>
    <source>
        <strain evidence="2">AVDCRST_MAG05</strain>
    </source>
</reference>
<sequence>MSRISARTSRPIKTTEERANTDAGAILPEMTLTAA</sequence>
<dbReference type="EMBL" id="CADCVM010000329">
    <property type="protein sequence ID" value="CAA9510009.1"/>
    <property type="molecule type" value="Genomic_DNA"/>
</dbReference>